<evidence type="ECO:0000313" key="1">
    <source>
        <dbReference type="EMBL" id="CAK5120234.1"/>
    </source>
</evidence>
<proteinExistence type="predicted"/>
<accession>A0ACB1B3C7</accession>
<gene>
    <name evidence="1" type="ORF">MENTE1834_LOCUS46697</name>
</gene>
<reference evidence="1" key="1">
    <citation type="submission" date="2023-11" db="EMBL/GenBank/DDBJ databases">
        <authorList>
            <person name="Poullet M."/>
        </authorList>
    </citation>
    <scope>NUCLEOTIDE SEQUENCE</scope>
    <source>
        <strain evidence="1">E1834</strain>
    </source>
</reference>
<dbReference type="EMBL" id="CAVMJV010000174">
    <property type="protein sequence ID" value="CAK5120234.1"/>
    <property type="molecule type" value="Genomic_DNA"/>
</dbReference>
<dbReference type="Proteomes" id="UP001497535">
    <property type="component" value="Unassembled WGS sequence"/>
</dbReference>
<organism evidence="1 2">
    <name type="scientific">Meloidogyne enterolobii</name>
    <name type="common">Root-knot nematode worm</name>
    <name type="synonym">Meloidogyne mayaguensis</name>
    <dbReference type="NCBI Taxonomy" id="390850"/>
    <lineage>
        <taxon>Eukaryota</taxon>
        <taxon>Metazoa</taxon>
        <taxon>Ecdysozoa</taxon>
        <taxon>Nematoda</taxon>
        <taxon>Chromadorea</taxon>
        <taxon>Rhabditida</taxon>
        <taxon>Tylenchina</taxon>
        <taxon>Tylenchomorpha</taxon>
        <taxon>Tylenchoidea</taxon>
        <taxon>Meloidogynidae</taxon>
        <taxon>Meloidogyninae</taxon>
        <taxon>Meloidogyne</taxon>
    </lineage>
</organism>
<protein>
    <submittedName>
        <fullName evidence="1">Uncharacterized protein</fullName>
    </submittedName>
</protein>
<comment type="caution">
    <text evidence="1">The sequence shown here is derived from an EMBL/GenBank/DDBJ whole genome shotgun (WGS) entry which is preliminary data.</text>
</comment>
<name>A0ACB1B3C7_MELEN</name>
<keyword evidence="2" id="KW-1185">Reference proteome</keyword>
<sequence length="75" mass="8672">MTDEESLDSGIGPGVIINKKWGQEFYPLNCVFLSKHWEEGANPDEINFQLNEKEEFNENQEESPKTVIEVEVDTR</sequence>
<evidence type="ECO:0000313" key="2">
    <source>
        <dbReference type="Proteomes" id="UP001497535"/>
    </source>
</evidence>